<feature type="signal peptide" evidence="2">
    <location>
        <begin position="1"/>
        <end position="22"/>
    </location>
</feature>
<keyword evidence="2" id="KW-0732">Signal</keyword>
<proteinExistence type="predicted"/>
<keyword evidence="1" id="KW-1133">Transmembrane helix</keyword>
<keyword evidence="1" id="KW-0812">Transmembrane</keyword>
<evidence type="ECO:0000313" key="3">
    <source>
        <dbReference type="EMBL" id="MCD9640542.1"/>
    </source>
</evidence>
<protein>
    <recommendedName>
        <fullName evidence="5">Secreted protein</fullName>
    </recommendedName>
</protein>
<feature type="non-terminal residue" evidence="3">
    <location>
        <position position="1"/>
    </location>
</feature>
<sequence>ASSAFSDWVVVVVSMVLASTSATSPTGAWKLGPAPTIRAMMSCMEHWIATSTCLSSYIFFVMRSFSSSS</sequence>
<evidence type="ECO:0000313" key="4">
    <source>
        <dbReference type="Proteomes" id="UP000823775"/>
    </source>
</evidence>
<feature type="transmembrane region" description="Helical" evidence="1">
    <location>
        <begin position="46"/>
        <end position="65"/>
    </location>
</feature>
<accession>A0ABS8V2G2</accession>
<evidence type="ECO:0000256" key="1">
    <source>
        <dbReference type="SAM" id="Phobius"/>
    </source>
</evidence>
<feature type="chain" id="PRO_5047213815" description="Secreted protein" evidence="2">
    <location>
        <begin position="23"/>
        <end position="69"/>
    </location>
</feature>
<comment type="caution">
    <text evidence="3">The sequence shown here is derived from an EMBL/GenBank/DDBJ whole genome shotgun (WGS) entry which is preliminary data.</text>
</comment>
<name>A0ABS8V2G2_DATST</name>
<keyword evidence="4" id="KW-1185">Reference proteome</keyword>
<evidence type="ECO:0008006" key="5">
    <source>
        <dbReference type="Google" id="ProtNLM"/>
    </source>
</evidence>
<dbReference type="Proteomes" id="UP000823775">
    <property type="component" value="Unassembled WGS sequence"/>
</dbReference>
<reference evidence="3 4" key="1">
    <citation type="journal article" date="2021" name="BMC Genomics">
        <title>Datura genome reveals duplications of psychoactive alkaloid biosynthetic genes and high mutation rate following tissue culture.</title>
        <authorList>
            <person name="Rajewski A."/>
            <person name="Carter-House D."/>
            <person name="Stajich J."/>
            <person name="Litt A."/>
        </authorList>
    </citation>
    <scope>NUCLEOTIDE SEQUENCE [LARGE SCALE GENOMIC DNA]</scope>
    <source>
        <strain evidence="3">AR-01</strain>
    </source>
</reference>
<evidence type="ECO:0000256" key="2">
    <source>
        <dbReference type="SAM" id="SignalP"/>
    </source>
</evidence>
<keyword evidence="1" id="KW-0472">Membrane</keyword>
<dbReference type="EMBL" id="JACEIK010003148">
    <property type="protein sequence ID" value="MCD9640542.1"/>
    <property type="molecule type" value="Genomic_DNA"/>
</dbReference>
<gene>
    <name evidence="3" type="ORF">HAX54_025901</name>
</gene>
<organism evidence="3 4">
    <name type="scientific">Datura stramonium</name>
    <name type="common">Jimsonweed</name>
    <name type="synonym">Common thornapple</name>
    <dbReference type="NCBI Taxonomy" id="4076"/>
    <lineage>
        <taxon>Eukaryota</taxon>
        <taxon>Viridiplantae</taxon>
        <taxon>Streptophyta</taxon>
        <taxon>Embryophyta</taxon>
        <taxon>Tracheophyta</taxon>
        <taxon>Spermatophyta</taxon>
        <taxon>Magnoliopsida</taxon>
        <taxon>eudicotyledons</taxon>
        <taxon>Gunneridae</taxon>
        <taxon>Pentapetalae</taxon>
        <taxon>asterids</taxon>
        <taxon>lamiids</taxon>
        <taxon>Solanales</taxon>
        <taxon>Solanaceae</taxon>
        <taxon>Solanoideae</taxon>
        <taxon>Datureae</taxon>
        <taxon>Datura</taxon>
    </lineage>
</organism>